<dbReference type="InterPro" id="IPR019808">
    <property type="entry name" value="Histidine_triad_CS"/>
</dbReference>
<keyword evidence="5" id="KW-0378">Hydrolase</keyword>
<reference evidence="5 6" key="1">
    <citation type="journal article" date="2015" name="Genome Announc.">
        <title>Expanding the biotechnology potential of lactobacilli through comparative genomics of 213 strains and associated genera.</title>
        <authorList>
            <person name="Sun Z."/>
            <person name="Harris H.M."/>
            <person name="McCann A."/>
            <person name="Guo C."/>
            <person name="Argimon S."/>
            <person name="Zhang W."/>
            <person name="Yang X."/>
            <person name="Jeffery I.B."/>
            <person name="Cooney J.C."/>
            <person name="Kagawa T.F."/>
            <person name="Liu W."/>
            <person name="Song Y."/>
            <person name="Salvetti E."/>
            <person name="Wrobel A."/>
            <person name="Rasinkangas P."/>
            <person name="Parkhill J."/>
            <person name="Rea M.C."/>
            <person name="O'Sullivan O."/>
            <person name="Ritari J."/>
            <person name="Douillard F.P."/>
            <person name="Paul Ross R."/>
            <person name="Yang R."/>
            <person name="Briner A.E."/>
            <person name="Felis G.E."/>
            <person name="de Vos W.M."/>
            <person name="Barrangou R."/>
            <person name="Klaenhammer T.R."/>
            <person name="Caufield P.W."/>
            <person name="Cui Y."/>
            <person name="Zhang H."/>
            <person name="O'Toole P.W."/>
        </authorList>
    </citation>
    <scope>NUCLEOTIDE SEQUENCE [LARGE SCALE GENOMIC DNA]</scope>
    <source>
        <strain evidence="5 6">DSM 19284</strain>
    </source>
</reference>
<dbReference type="PROSITE" id="PS51084">
    <property type="entry name" value="HIT_2"/>
    <property type="match status" value="1"/>
</dbReference>
<dbReference type="STRING" id="1293597.FC20_GL000225"/>
<feature type="active site" description="Tele-AMP-histidine intermediate" evidence="1">
    <location>
        <position position="113"/>
    </location>
</feature>
<dbReference type="PANTHER" id="PTHR46648">
    <property type="entry name" value="HIT FAMILY PROTEIN 1"/>
    <property type="match status" value="1"/>
</dbReference>
<feature type="domain" description="HIT" evidence="4">
    <location>
        <begin position="18"/>
        <end position="126"/>
    </location>
</feature>
<dbReference type="AlphaFoldDB" id="A0A0R1M3D4"/>
<dbReference type="CDD" id="cd01277">
    <property type="entry name" value="HINT_subgroup"/>
    <property type="match status" value="1"/>
</dbReference>
<organism evidence="5 6">
    <name type="scientific">Lactobacillus equicursoris DSM 19284 = JCM 14600 = CIP 110162</name>
    <dbReference type="NCBI Taxonomy" id="1293597"/>
    <lineage>
        <taxon>Bacteria</taxon>
        <taxon>Bacillati</taxon>
        <taxon>Bacillota</taxon>
        <taxon>Bacilli</taxon>
        <taxon>Lactobacillales</taxon>
        <taxon>Lactobacillaceae</taxon>
        <taxon>Lactobacillus</taxon>
    </lineage>
</organism>
<name>A0A0R1M3D4_9LACO</name>
<evidence type="ECO:0000313" key="6">
    <source>
        <dbReference type="Proteomes" id="UP000051074"/>
    </source>
</evidence>
<dbReference type="PANTHER" id="PTHR46648:SF1">
    <property type="entry name" value="ADENOSINE 5'-MONOPHOSPHORAMIDASE HNT1"/>
    <property type="match status" value="1"/>
</dbReference>
<gene>
    <name evidence="5" type="ORF">FC20_GL000225</name>
</gene>
<dbReference type="PROSITE" id="PS00892">
    <property type="entry name" value="HIT_1"/>
    <property type="match status" value="1"/>
</dbReference>
<sequence length="152" mass="17680">MKKEVRKMTESNLIDDCLFCKIIRGEIPSYTVFENDDVKAFLDISQVNEGHVLMVPKKHLVNFFDYEKADAERFLKYIPEIARAIKKSNDKITGMNITSNNGEVAGQVVMHSHIHFIPRWEGDGIKFFTRNNADQYDEVKYQAVCDKIKEQF</sequence>
<evidence type="ECO:0000256" key="1">
    <source>
        <dbReference type="PIRSR" id="PIRSR601310-1"/>
    </source>
</evidence>
<dbReference type="Gene3D" id="3.30.428.10">
    <property type="entry name" value="HIT-like"/>
    <property type="match status" value="1"/>
</dbReference>
<dbReference type="SUPFAM" id="SSF54197">
    <property type="entry name" value="HIT-like"/>
    <property type="match status" value="1"/>
</dbReference>
<dbReference type="EMBL" id="AZDU01000012">
    <property type="protein sequence ID" value="KRL02543.1"/>
    <property type="molecule type" value="Genomic_DNA"/>
</dbReference>
<evidence type="ECO:0000313" key="5">
    <source>
        <dbReference type="EMBL" id="KRL02543.1"/>
    </source>
</evidence>
<dbReference type="eggNOG" id="COG0537">
    <property type="taxonomic scope" value="Bacteria"/>
</dbReference>
<dbReference type="PATRIC" id="fig|1293597.4.peg.247"/>
<accession>A0A0R1M3D4</accession>
<dbReference type="InterPro" id="IPR039384">
    <property type="entry name" value="HINT"/>
</dbReference>
<comment type="caution">
    <text evidence="5">The sequence shown here is derived from an EMBL/GenBank/DDBJ whole genome shotgun (WGS) entry which is preliminary data.</text>
</comment>
<dbReference type="InterPro" id="IPR011146">
    <property type="entry name" value="HIT-like"/>
</dbReference>
<evidence type="ECO:0000256" key="3">
    <source>
        <dbReference type="PROSITE-ProRule" id="PRU00464"/>
    </source>
</evidence>
<dbReference type="InterPro" id="IPR001310">
    <property type="entry name" value="Histidine_triad_HIT"/>
</dbReference>
<dbReference type="PRINTS" id="PR00332">
    <property type="entry name" value="HISTRIAD"/>
</dbReference>
<protein>
    <submittedName>
        <fullName evidence="5">Diadenosine tetraphosphate (Ap4A) hydrolase</fullName>
    </submittedName>
</protein>
<keyword evidence="6" id="KW-1185">Reference proteome</keyword>
<dbReference type="InterPro" id="IPR036265">
    <property type="entry name" value="HIT-like_sf"/>
</dbReference>
<proteinExistence type="predicted"/>
<evidence type="ECO:0000256" key="2">
    <source>
        <dbReference type="PIRSR" id="PIRSR601310-3"/>
    </source>
</evidence>
<feature type="short sequence motif" description="Histidine triad motif" evidence="2 3">
    <location>
        <begin position="111"/>
        <end position="115"/>
    </location>
</feature>
<dbReference type="Proteomes" id="UP000051074">
    <property type="component" value="Unassembled WGS sequence"/>
</dbReference>
<evidence type="ECO:0000259" key="4">
    <source>
        <dbReference type="PROSITE" id="PS51084"/>
    </source>
</evidence>
<dbReference type="GO" id="GO:0016787">
    <property type="term" value="F:hydrolase activity"/>
    <property type="evidence" value="ECO:0007669"/>
    <property type="project" value="UniProtKB-KW"/>
</dbReference>
<dbReference type="Pfam" id="PF01230">
    <property type="entry name" value="HIT"/>
    <property type="match status" value="1"/>
</dbReference>
<dbReference type="GO" id="GO:0009117">
    <property type="term" value="P:nucleotide metabolic process"/>
    <property type="evidence" value="ECO:0007669"/>
    <property type="project" value="TreeGrafter"/>
</dbReference>